<dbReference type="STRING" id="341663.Q0CIL4"/>
<feature type="region of interest" description="Disordered" evidence="1">
    <location>
        <begin position="324"/>
        <end position="350"/>
    </location>
</feature>
<name>Q0CIL4_ASPTN</name>
<feature type="compositionally biased region" description="Basic residues" evidence="1">
    <location>
        <begin position="1"/>
        <end position="11"/>
    </location>
</feature>
<gene>
    <name evidence="2" type="ORF">ATEG_06470</name>
</gene>
<organism evidence="2 3">
    <name type="scientific">Aspergillus terreus (strain NIH 2624 / FGSC A1156)</name>
    <dbReference type="NCBI Taxonomy" id="341663"/>
    <lineage>
        <taxon>Eukaryota</taxon>
        <taxon>Fungi</taxon>
        <taxon>Dikarya</taxon>
        <taxon>Ascomycota</taxon>
        <taxon>Pezizomycotina</taxon>
        <taxon>Eurotiomycetes</taxon>
        <taxon>Eurotiomycetidae</taxon>
        <taxon>Eurotiales</taxon>
        <taxon>Aspergillaceae</taxon>
        <taxon>Aspergillus</taxon>
        <taxon>Aspergillus subgen. Circumdati</taxon>
    </lineage>
</organism>
<reference evidence="3" key="1">
    <citation type="submission" date="2005-09" db="EMBL/GenBank/DDBJ databases">
        <title>Annotation of the Aspergillus terreus NIH2624 genome.</title>
        <authorList>
            <person name="Birren B.W."/>
            <person name="Lander E.S."/>
            <person name="Galagan J.E."/>
            <person name="Nusbaum C."/>
            <person name="Devon K."/>
            <person name="Henn M."/>
            <person name="Ma L.-J."/>
            <person name="Jaffe D.B."/>
            <person name="Butler J."/>
            <person name="Alvarez P."/>
            <person name="Gnerre S."/>
            <person name="Grabherr M."/>
            <person name="Kleber M."/>
            <person name="Mauceli E.W."/>
            <person name="Brockman W."/>
            <person name="Rounsley S."/>
            <person name="Young S.K."/>
            <person name="LaButti K."/>
            <person name="Pushparaj V."/>
            <person name="DeCaprio D."/>
            <person name="Crawford M."/>
            <person name="Koehrsen M."/>
            <person name="Engels R."/>
            <person name="Montgomery P."/>
            <person name="Pearson M."/>
            <person name="Howarth C."/>
            <person name="Larson L."/>
            <person name="Luoma S."/>
            <person name="White J."/>
            <person name="Alvarado L."/>
            <person name="Kodira C.D."/>
            <person name="Zeng Q."/>
            <person name="Oleary S."/>
            <person name="Yandava C."/>
            <person name="Denning D.W."/>
            <person name="Nierman W.C."/>
            <person name="Milne T."/>
            <person name="Madden K."/>
        </authorList>
    </citation>
    <scope>NUCLEOTIDE SEQUENCE [LARGE SCALE GENOMIC DNA]</scope>
    <source>
        <strain evidence="3">NIH 2624 / FGSC A1156</strain>
    </source>
</reference>
<accession>Q0CIL4</accession>
<evidence type="ECO:0000256" key="1">
    <source>
        <dbReference type="SAM" id="MobiDB-lite"/>
    </source>
</evidence>
<feature type="region of interest" description="Disordered" evidence="1">
    <location>
        <begin position="1"/>
        <end position="23"/>
    </location>
</feature>
<dbReference type="VEuPathDB" id="FungiDB:ATEG_06470"/>
<dbReference type="GeneID" id="4322247"/>
<dbReference type="Proteomes" id="UP000007963">
    <property type="component" value="Unassembled WGS sequence"/>
</dbReference>
<dbReference type="OrthoDB" id="4455544at2759"/>
<evidence type="ECO:0000313" key="2">
    <source>
        <dbReference type="EMBL" id="EAU33014.1"/>
    </source>
</evidence>
<dbReference type="eggNOG" id="ENOG502SH42">
    <property type="taxonomic scope" value="Eukaryota"/>
</dbReference>
<dbReference type="RefSeq" id="XP_001215648.1">
    <property type="nucleotide sequence ID" value="XM_001215648.1"/>
</dbReference>
<dbReference type="EMBL" id="CH476602">
    <property type="protein sequence ID" value="EAU33014.1"/>
    <property type="molecule type" value="Genomic_DNA"/>
</dbReference>
<evidence type="ECO:0000313" key="3">
    <source>
        <dbReference type="Proteomes" id="UP000007963"/>
    </source>
</evidence>
<proteinExistence type="predicted"/>
<dbReference type="HOGENOM" id="CLU_008907_0_0_1"/>
<protein>
    <submittedName>
        <fullName evidence="2">Uncharacterized protein</fullName>
    </submittedName>
</protein>
<dbReference type="AlphaFoldDB" id="Q0CIL4"/>
<sequence>MYKLKAFRHKPSPVQSNPVPARPDSAWEAIGPARLHLEEELGKLYWDGIKLEVQNIIHTLHIWRQPEYVSIHVDNDDHIHGFDTFIDHVSLEARQYAIEYANEKQSGSTSSSKDPYIASLENVIRDAQAERSRIKVRTELRELLRTDTPKYTGVHHLAWTLLQAAGFLDIDKLIEHVPSKAPSTPQLKISSINKQGIPTFAPQECTSCNAIIQGSMFTKPPVTMICEDCYFAQHYGDASFTKKHKYCILETIDAPMSQRLCLCRDVVRVDSQGRMRNLFPIAAGDNHLNVAGGLRCMLLRLGDLVTQAKYEGLLALLRPPQTQTKRSLSQRISIRGRRREPEPSRQPTPTDADVAQLLNEIEERYPAQRSTALRVGPILVEIAHGRIVISPREPAVFHERLPPSARRYLAIAADSTLSQQQRLATPKRTLAVLKQVIGAPFTSLDDSPLETEIVNLLVAASETDSPSEDTIQTLLDSLHALLSPRLTTYLASLTTRLTESPSPSDSLTSLLDASLFAPLIPNTEPEPPLYLLSFLSTPPSPRPVPHTKHDIAPGLIETYLRAPLHRSTDFLDASTEYWTDWVAPAPVPDPKATTPLFPWDCTEAHNPATTRCGSCPLSKHLWAYPLDAWSTLAHHLIRPQFLYPPQNNSTDWAVNRRTLLAASETLVKGAVAMTRSPRFCAATAWLSTPVDCEHRPATLERIAPYARTGGIHCARPPCRPVLLAPWAGLDTALRREWACTRGGCCKCLYAGWEDCHYSYCSHRYRSWCWARVSDCHDGCADRSGLVRG</sequence>